<dbReference type="InterPro" id="IPR054491">
    <property type="entry name" value="MGH1-like_GH"/>
</dbReference>
<keyword evidence="1" id="KW-0732">Signal</keyword>
<keyword evidence="5" id="KW-1185">Reference proteome</keyword>
<dbReference type="GO" id="GO:0005975">
    <property type="term" value="P:carbohydrate metabolic process"/>
    <property type="evidence" value="ECO:0007669"/>
    <property type="project" value="InterPro"/>
</dbReference>
<comment type="caution">
    <text evidence="4">The sequence shown here is derived from an EMBL/GenBank/DDBJ whole genome shotgun (WGS) entry which is preliminary data.</text>
</comment>
<dbReference type="Pfam" id="PF22422">
    <property type="entry name" value="MGH1-like_GH"/>
    <property type="match status" value="2"/>
</dbReference>
<reference evidence="4 5" key="1">
    <citation type="submission" date="2018-02" db="EMBL/GenBank/DDBJ databases">
        <title>Mycoplasma marinum and Mycoplasma todarodis sp. nov., moderately halophilic and psychrotolerant mycoplasmas isolated from cephalopods.</title>
        <authorList>
            <person name="Viver T."/>
        </authorList>
    </citation>
    <scope>NUCLEOTIDE SEQUENCE [LARGE SCALE GENOMIC DNA]</scope>
    <source>
        <strain evidence="4 5">5H</strain>
    </source>
</reference>
<feature type="domain" description="Glucosidase YgjK N-terminal" evidence="2">
    <location>
        <begin position="59"/>
        <end position="209"/>
    </location>
</feature>
<dbReference type="InterPro" id="IPR048450">
    <property type="entry name" value="YgjK_N"/>
</dbReference>
<evidence type="ECO:0008006" key="6">
    <source>
        <dbReference type="Google" id="ProtNLM"/>
    </source>
</evidence>
<evidence type="ECO:0000313" key="4">
    <source>
        <dbReference type="EMBL" id="TCG11817.1"/>
    </source>
</evidence>
<evidence type="ECO:0000313" key="5">
    <source>
        <dbReference type="Proteomes" id="UP000291072"/>
    </source>
</evidence>
<accession>A0A4R0XM89</accession>
<dbReference type="InterPro" id="IPR012341">
    <property type="entry name" value="6hp_glycosidase-like_sf"/>
</dbReference>
<evidence type="ECO:0000259" key="3">
    <source>
        <dbReference type="Pfam" id="PF22422"/>
    </source>
</evidence>
<dbReference type="Pfam" id="PF21152">
    <property type="entry name" value="YgjK_N"/>
    <property type="match status" value="1"/>
</dbReference>
<dbReference type="RefSeq" id="WP_131613138.1">
    <property type="nucleotide sequence ID" value="NZ_PSZP01000003.1"/>
</dbReference>
<dbReference type="OrthoDB" id="9798687at2"/>
<dbReference type="SUPFAM" id="SSF48208">
    <property type="entry name" value="Six-hairpin glycosidases"/>
    <property type="match status" value="1"/>
</dbReference>
<dbReference type="AlphaFoldDB" id="A0A4R0XM89"/>
<dbReference type="Gene3D" id="1.50.10.10">
    <property type="match status" value="1"/>
</dbReference>
<feature type="domain" description="Mannosylglycerate hydrolase MGH1-like glycoside hydrolase" evidence="3">
    <location>
        <begin position="814"/>
        <end position="976"/>
    </location>
</feature>
<gene>
    <name evidence="4" type="ORF">C4B25_00670</name>
</gene>
<dbReference type="InterPro" id="IPR008928">
    <property type="entry name" value="6-hairpin_glycosidase_sf"/>
</dbReference>
<sequence length="994" mass="112174">MKLKTMATLGLAAGTVAASGAIFVAVAEKNAEKNNGTKISKFENLIDNMGVPVNYGESQYESRIAPFADLGSWHAFALPDYESKGFWGGFTQPLIVRKEYPRSIGKSLDILQVSEYDIDKKGNIVEDSEVKRPFGTLPKNKVHIKQYPGGLWQEFEFDDFTVQLNLRFVQNKTSYVKYNIVNKSSSKKAFKLSWHGETFPGAKNAIQTTMNKNAKVTENAFKRNKFGQILSGKGAGKALYYIKSAWAKNDLSSKTGSSKYILAEGKNGHAPDTDHTWSVAKVNNLNYFKNHAAEVKLAEVTKTTTNGVDKYTYKTSTATASDLTPIADASQEKVMKNTMTIKFNKPNGSGNFLGHSDEWQWNMKFGQDVNITTGDKSYEATLKKPFIVGANSSNHMYVGTSFTFTAEERLGFKYEKHGDNEGETVVGQIFGKGSAGEALENVKEADKLFQKSVDRWERYIKNLIGNDPNKNFDYQKVAVKAMETLVNNWRGNAGMLEHQGVTPSLSIQWFNEFWSWDTWKQATAEVNFDPKLAIDNVKVMYDYQVTQDPESKKLWNYSKVRAKNDVGMIPDLVAYEQGETNWRDTKPPLSAWAVNNVINTIMDKLDPNDKDPHTGKTYRELAVNFGKFMYNRIAAYHAWWYSNRDGDHNGVNEYGGTIFDGSGGWVNNSKQTITTAVAWESGMDNAPRFDSNGSSPKDQDAKNFDNGLEYTIQRNKDGTANGYVIQQESVDLNSYMYAEKRYMIQLAERLKDMGVKYSELAGNDKNSKTYKYLVKPGIEDRLAQVHSFDKTKNIMRGFGKSFEGDIKAFKNDLNFLGNYINDKMYDKKSGFFYDLKWKLGSNNKRDESQDMLLSNRGAGPEGFIPLWAKAATSDHASKVRDFIMDPQGFNTYMPFPTAAKNNEKFEPDQYWRGPVWLDQAYFGVQGLERSGFHNEATYMVDKLYRHADGLMEGAPIRENYNPLTGKGLNAKGFSWSSGMYLLMYKNFIQSNGGK</sequence>
<feature type="chain" id="PRO_5020727051" description="Alpha-glucosidase" evidence="1">
    <location>
        <begin position="21"/>
        <end position="994"/>
    </location>
</feature>
<proteinExistence type="predicted"/>
<dbReference type="Proteomes" id="UP000291072">
    <property type="component" value="Unassembled WGS sequence"/>
</dbReference>
<dbReference type="Gene3D" id="2.70.98.50">
    <property type="entry name" value="putative glycoside hydrolase family protein from bacillus halodurans"/>
    <property type="match status" value="1"/>
</dbReference>
<dbReference type="EMBL" id="PSZP01000003">
    <property type="protein sequence ID" value="TCG11817.1"/>
    <property type="molecule type" value="Genomic_DNA"/>
</dbReference>
<organism evidence="4 5">
    <name type="scientific">Mycoplasma todarodis</name>
    <dbReference type="NCBI Taxonomy" id="1937191"/>
    <lineage>
        <taxon>Bacteria</taxon>
        <taxon>Bacillati</taxon>
        <taxon>Mycoplasmatota</taxon>
        <taxon>Mollicutes</taxon>
        <taxon>Mycoplasmataceae</taxon>
        <taxon>Mycoplasma</taxon>
    </lineage>
</organism>
<feature type="domain" description="Mannosylglycerate hydrolase MGH1-like glycoside hydrolase" evidence="3">
    <location>
        <begin position="513"/>
        <end position="754"/>
    </location>
</feature>
<protein>
    <recommendedName>
        <fullName evidence="6">Alpha-glucosidase</fullName>
    </recommendedName>
</protein>
<feature type="signal peptide" evidence="1">
    <location>
        <begin position="1"/>
        <end position="20"/>
    </location>
</feature>
<evidence type="ECO:0000259" key="2">
    <source>
        <dbReference type="Pfam" id="PF21152"/>
    </source>
</evidence>
<evidence type="ECO:0000256" key="1">
    <source>
        <dbReference type="SAM" id="SignalP"/>
    </source>
</evidence>
<name>A0A4R0XM89_9MOLU</name>